<evidence type="ECO:0000256" key="15">
    <source>
        <dbReference type="ARBA" id="ARBA00023128"/>
    </source>
</evidence>
<comment type="catalytic activity">
    <reaction evidence="18">
        <text>a ubiquinone + NADH + 5 H(+)(in) = a ubiquinol + NAD(+) + 4 H(+)(out)</text>
        <dbReference type="Rhea" id="RHEA:29091"/>
        <dbReference type="Rhea" id="RHEA-COMP:9565"/>
        <dbReference type="Rhea" id="RHEA-COMP:9566"/>
        <dbReference type="ChEBI" id="CHEBI:15378"/>
        <dbReference type="ChEBI" id="CHEBI:16389"/>
        <dbReference type="ChEBI" id="CHEBI:17976"/>
        <dbReference type="ChEBI" id="CHEBI:57540"/>
        <dbReference type="ChEBI" id="CHEBI:57945"/>
        <dbReference type="EC" id="7.1.1.2"/>
    </reaction>
</comment>
<dbReference type="EMBL" id="KF649223">
    <property type="protein sequence ID" value="AHA47072.1"/>
    <property type="molecule type" value="Genomic_DNA"/>
</dbReference>
<gene>
    <name evidence="20" type="primary">ND2</name>
</gene>
<keyword evidence="11" id="KW-0249">Electron transport</keyword>
<dbReference type="CTD" id="4536"/>
<evidence type="ECO:0000256" key="19">
    <source>
        <dbReference type="SAM" id="Phobius"/>
    </source>
</evidence>
<dbReference type="GO" id="GO:0005743">
    <property type="term" value="C:mitochondrial inner membrane"/>
    <property type="evidence" value="ECO:0007669"/>
    <property type="project" value="UniProtKB-SubCell"/>
</dbReference>
<evidence type="ECO:0000256" key="9">
    <source>
        <dbReference type="ARBA" id="ARBA00022792"/>
    </source>
</evidence>
<evidence type="ECO:0000256" key="14">
    <source>
        <dbReference type="ARBA" id="ARBA00023075"/>
    </source>
</evidence>
<keyword evidence="14" id="KW-0830">Ubiquinone</keyword>
<comment type="similarity">
    <text evidence="3">Belongs to the complex I subunit 2 family.</text>
</comment>
<feature type="transmembrane region" description="Helical" evidence="19">
    <location>
        <begin position="73"/>
        <end position="94"/>
    </location>
</feature>
<evidence type="ECO:0000256" key="8">
    <source>
        <dbReference type="ARBA" id="ARBA00022692"/>
    </source>
</evidence>
<organism evidence="20">
    <name type="scientific">Liposcelis entomophila</name>
    <dbReference type="NCBI Taxonomy" id="550478"/>
    <lineage>
        <taxon>Eukaryota</taxon>
        <taxon>Metazoa</taxon>
        <taxon>Ecdysozoa</taxon>
        <taxon>Arthropoda</taxon>
        <taxon>Hexapoda</taxon>
        <taxon>Insecta</taxon>
        <taxon>Pterygota</taxon>
        <taxon>Neoptera</taxon>
        <taxon>Paraneoptera</taxon>
        <taxon>Psocodea</taxon>
        <taxon>Troctomorpha</taxon>
        <taxon>Liposcelidetae</taxon>
        <taxon>Liposcelididae</taxon>
        <taxon>Liposcelis</taxon>
    </lineage>
</organism>
<evidence type="ECO:0000256" key="13">
    <source>
        <dbReference type="ARBA" id="ARBA00023027"/>
    </source>
</evidence>
<accession>A0A096X718</accession>
<protein>
    <recommendedName>
        <fullName evidence="5">NADH-ubiquinone oxidoreductase chain 2</fullName>
        <ecNumber evidence="4">7.1.1.2</ecNumber>
    </recommendedName>
    <alternativeName>
        <fullName evidence="17">NADH dehydrogenase subunit 2</fullName>
    </alternativeName>
</protein>
<keyword evidence="6" id="KW-0813">Transport</keyword>
<comment type="subcellular location">
    <subcellularLocation>
        <location evidence="2">Mitochondrion inner membrane</location>
        <topology evidence="2">Multi-pass membrane protein</topology>
    </subcellularLocation>
</comment>
<comment type="function">
    <text evidence="1">Core subunit of the mitochondrial membrane respiratory chain NADH dehydrogenase (Complex I) that is believed to belong to the minimal assembly required for catalysis. Complex I functions in the transfer of electrons from NADH to the respiratory chain. The immediate electron acceptor for the enzyme is believed to be ubiquinone.</text>
</comment>
<keyword evidence="8 19" id="KW-0812">Transmembrane</keyword>
<reference evidence="20" key="1">
    <citation type="journal article" date="2014" name="BMC Genomics">
        <title>Evolution of multipartite mitochondrial genomes in the booklice of the genus Liposcelis (Psocoptera).</title>
        <authorList>
            <person name="Chen S.C."/>
            <person name="Wei D.D."/>
            <person name="Shao R."/>
            <person name="Shi J.X."/>
            <person name="Dou W."/>
            <person name="Wang J.J."/>
        </authorList>
    </citation>
    <scope>NUCLEOTIDE SEQUENCE</scope>
</reference>
<evidence type="ECO:0000313" key="20">
    <source>
        <dbReference type="EMBL" id="AHA47072.1"/>
    </source>
</evidence>
<keyword evidence="16 19" id="KW-0472">Membrane</keyword>
<feature type="transmembrane region" description="Helical" evidence="19">
    <location>
        <begin position="126"/>
        <end position="143"/>
    </location>
</feature>
<feature type="transmembrane region" description="Helical" evidence="19">
    <location>
        <begin position="101"/>
        <end position="120"/>
    </location>
</feature>
<evidence type="ECO:0000256" key="10">
    <source>
        <dbReference type="ARBA" id="ARBA00022967"/>
    </source>
</evidence>
<evidence type="ECO:0000256" key="6">
    <source>
        <dbReference type="ARBA" id="ARBA00022448"/>
    </source>
</evidence>
<keyword evidence="7" id="KW-0679">Respiratory chain</keyword>
<feature type="transmembrane region" description="Helical" evidence="19">
    <location>
        <begin position="230"/>
        <end position="251"/>
    </location>
</feature>
<dbReference type="PANTHER" id="PTHR46552">
    <property type="entry name" value="NADH-UBIQUINONE OXIDOREDUCTASE CHAIN 2"/>
    <property type="match status" value="1"/>
</dbReference>
<geneLocation type="mitochondrion" evidence="20"/>
<evidence type="ECO:0000256" key="12">
    <source>
        <dbReference type="ARBA" id="ARBA00022989"/>
    </source>
</evidence>
<evidence type="ECO:0000256" key="17">
    <source>
        <dbReference type="ARBA" id="ARBA00031028"/>
    </source>
</evidence>
<evidence type="ECO:0000256" key="2">
    <source>
        <dbReference type="ARBA" id="ARBA00004448"/>
    </source>
</evidence>
<dbReference type="GeneID" id="22158027"/>
<keyword evidence="13" id="KW-0520">NAD</keyword>
<feature type="transmembrane region" description="Helical" evidence="19">
    <location>
        <begin position="175"/>
        <end position="196"/>
    </location>
</feature>
<sequence length="287" mass="34181">MIMILIFSIYLMMSSMEWLLMWSGMEINVLAFLSLCKSTSNQGDEFEFKYFIIQFIGSTMFLMSSLFNSSILLFASLSLKLLLVPFVFWILPCLNWINKETFIYLLTMQKIGPLFIMISFVKISKLFINFLFLNIIISLFFIYKKNSMKFIMTFSSVTQLSFMILLINISLGTIYAFFFIYVISSFFTMLACLYYSFSLKKSLILFIISGFPPFFLFFFKMWLIKLMVIFYMKIISIIIVLTSSVMTYVYMKMMLKNFFFNFFLKINCFVKQPKFWFFFQILGLFLI</sequence>
<proteinExistence type="inferred from homology"/>
<dbReference type="EC" id="7.1.1.2" evidence="4"/>
<evidence type="ECO:0000256" key="16">
    <source>
        <dbReference type="ARBA" id="ARBA00023136"/>
    </source>
</evidence>
<evidence type="ECO:0000256" key="5">
    <source>
        <dbReference type="ARBA" id="ARBA00021008"/>
    </source>
</evidence>
<feature type="transmembrane region" description="Helical" evidence="19">
    <location>
        <begin position="203"/>
        <end position="224"/>
    </location>
</feature>
<dbReference type="InterPro" id="IPR050175">
    <property type="entry name" value="Complex_I_Subunit_2"/>
</dbReference>
<evidence type="ECO:0000256" key="7">
    <source>
        <dbReference type="ARBA" id="ARBA00022660"/>
    </source>
</evidence>
<evidence type="ECO:0000256" key="3">
    <source>
        <dbReference type="ARBA" id="ARBA00007012"/>
    </source>
</evidence>
<dbReference type="RefSeq" id="YP_009104518.1">
    <property type="nucleotide sequence ID" value="NC_025503.1"/>
</dbReference>
<evidence type="ECO:0000256" key="18">
    <source>
        <dbReference type="ARBA" id="ARBA00049551"/>
    </source>
</evidence>
<dbReference type="GO" id="GO:0006120">
    <property type="term" value="P:mitochondrial electron transport, NADH to ubiquinone"/>
    <property type="evidence" value="ECO:0007669"/>
    <property type="project" value="TreeGrafter"/>
</dbReference>
<evidence type="ECO:0000256" key="1">
    <source>
        <dbReference type="ARBA" id="ARBA00003257"/>
    </source>
</evidence>
<evidence type="ECO:0000256" key="4">
    <source>
        <dbReference type="ARBA" id="ARBA00012944"/>
    </source>
</evidence>
<keyword evidence="15 20" id="KW-0496">Mitochondrion</keyword>
<feature type="transmembrane region" description="Helical" evidence="19">
    <location>
        <begin position="150"/>
        <end position="169"/>
    </location>
</feature>
<dbReference type="GO" id="GO:0008137">
    <property type="term" value="F:NADH dehydrogenase (ubiquinone) activity"/>
    <property type="evidence" value="ECO:0007669"/>
    <property type="project" value="UniProtKB-EC"/>
</dbReference>
<dbReference type="PANTHER" id="PTHR46552:SF1">
    <property type="entry name" value="NADH-UBIQUINONE OXIDOREDUCTASE CHAIN 2"/>
    <property type="match status" value="1"/>
</dbReference>
<dbReference type="AlphaFoldDB" id="A0A096X718"/>
<name>A0A096X718_9NEOP</name>
<evidence type="ECO:0000256" key="11">
    <source>
        <dbReference type="ARBA" id="ARBA00022982"/>
    </source>
</evidence>
<keyword evidence="10" id="KW-1278">Translocase</keyword>
<keyword evidence="9" id="KW-0999">Mitochondrion inner membrane</keyword>
<keyword evidence="12 19" id="KW-1133">Transmembrane helix</keyword>